<protein>
    <recommendedName>
        <fullName evidence="3">DUF4238 domain-containing protein</fullName>
    </recommendedName>
</protein>
<proteinExistence type="predicted"/>
<comment type="caution">
    <text evidence="1">The sequence shown here is derived from an EMBL/GenBank/DDBJ whole genome shotgun (WGS) entry which is preliminary data.</text>
</comment>
<evidence type="ECO:0008006" key="3">
    <source>
        <dbReference type="Google" id="ProtNLM"/>
    </source>
</evidence>
<organism evidence="1 2">
    <name type="scientific">Shewanella carassii</name>
    <dbReference type="NCBI Taxonomy" id="1987584"/>
    <lineage>
        <taxon>Bacteria</taxon>
        <taxon>Pseudomonadati</taxon>
        <taxon>Pseudomonadota</taxon>
        <taxon>Gammaproteobacteria</taxon>
        <taxon>Alteromonadales</taxon>
        <taxon>Shewanellaceae</taxon>
        <taxon>Shewanella</taxon>
    </lineage>
</organism>
<name>A0ABQ1TJQ7_9GAMM</name>
<dbReference type="Proteomes" id="UP000606498">
    <property type="component" value="Unassembled WGS sequence"/>
</dbReference>
<sequence length="316" mass="36214">MSTSRHHHYLSQCYLKGFTKGNAKDSKLTVFDLKTMKKFETKPRNVGGMRDFNRVDIPGIDPEIVEKQQSEFEGKVATALKRIEKTLDFSGDTKNLILELIGMLAIKSPEMRKHIAEPQIEIAKRIMAMSLDTKERWEAQIARILEETGEDISQGKTYEEMKEFFDSKEYNVEVTREHQIHMELIGMQHITELLHFRNWVLLKAGEDAGEFITTDNPVSLTWTEPKKVPGFVSPGFGLRDTMVYFPVTKNLALVGEFDIKDETRIASRELVAILNRKIIDNSYQRVISSKSNFNFLSNEGKIEPGNNLLLQAKQSI</sequence>
<dbReference type="RefSeq" id="WP_100143494.1">
    <property type="nucleotide sequence ID" value="NZ_BMKO01000019.1"/>
</dbReference>
<accession>A0ABQ1TJQ7</accession>
<evidence type="ECO:0000313" key="1">
    <source>
        <dbReference type="EMBL" id="GGE94496.1"/>
    </source>
</evidence>
<evidence type="ECO:0000313" key="2">
    <source>
        <dbReference type="Proteomes" id="UP000606498"/>
    </source>
</evidence>
<reference evidence="2" key="1">
    <citation type="journal article" date="2019" name="Int. J. Syst. Evol. Microbiol.">
        <title>The Global Catalogue of Microorganisms (GCM) 10K type strain sequencing project: providing services to taxonomists for standard genome sequencing and annotation.</title>
        <authorList>
            <consortium name="The Broad Institute Genomics Platform"/>
            <consortium name="The Broad Institute Genome Sequencing Center for Infectious Disease"/>
            <person name="Wu L."/>
            <person name="Ma J."/>
        </authorList>
    </citation>
    <scope>NUCLEOTIDE SEQUENCE [LARGE SCALE GENOMIC DNA]</scope>
    <source>
        <strain evidence="2">CGMCC 1.16033</strain>
    </source>
</reference>
<dbReference type="Pfam" id="PF14022">
    <property type="entry name" value="DUF4238"/>
    <property type="match status" value="1"/>
</dbReference>
<keyword evidence="2" id="KW-1185">Reference proteome</keyword>
<dbReference type="InterPro" id="IPR025332">
    <property type="entry name" value="DUF4238"/>
</dbReference>
<gene>
    <name evidence="1" type="ORF">GCM10011520_38510</name>
</gene>
<dbReference type="EMBL" id="BMKO01000019">
    <property type="protein sequence ID" value="GGE94496.1"/>
    <property type="molecule type" value="Genomic_DNA"/>
</dbReference>